<keyword evidence="7" id="KW-1185">Reference proteome</keyword>
<dbReference type="GO" id="GO:0009898">
    <property type="term" value="C:cytoplasmic side of plasma membrane"/>
    <property type="evidence" value="ECO:0007669"/>
    <property type="project" value="TreeGrafter"/>
</dbReference>
<proteinExistence type="inferred from homology"/>
<evidence type="ECO:0008006" key="8">
    <source>
        <dbReference type="Google" id="ProtNLM"/>
    </source>
</evidence>
<reference evidence="6" key="2">
    <citation type="submission" date="2022-01" db="EMBL/GenBank/DDBJ databases">
        <authorList>
            <person name="Hirooka S."/>
            <person name="Miyagishima S.Y."/>
        </authorList>
    </citation>
    <scope>NUCLEOTIDE SEQUENCE</scope>
    <source>
        <strain evidence="6">NBRC 102759</strain>
    </source>
</reference>
<sequence>MQFLKKVALKVSKNETPPSPAPTIADIREHMELLERKQQVWQKKADAEEQKAKMLLMKKDRRGALMALKRKKILEKEIANTESVRYNLEVQALTLENANASAQTVDAFRKGNKQLRKAHEKLKVEEVDDVMAETQELVEDSNMVSEALAQPLSGNTYLDEDELKAELDELEGEALDRYMLETEEKIGKEEKATERPSVPSTVKGKTVRETVSSHVEIPKEKEEDFNDEERELRELERSMAM</sequence>
<comment type="caution">
    <text evidence="6">The sequence shown here is derived from an EMBL/GenBank/DDBJ whole genome shotgun (WGS) entry which is preliminary data.</text>
</comment>
<dbReference type="Proteomes" id="UP001061958">
    <property type="component" value="Unassembled WGS sequence"/>
</dbReference>
<evidence type="ECO:0000313" key="7">
    <source>
        <dbReference type="Proteomes" id="UP001061958"/>
    </source>
</evidence>
<evidence type="ECO:0000256" key="4">
    <source>
        <dbReference type="SAM" id="Coils"/>
    </source>
</evidence>
<dbReference type="OrthoDB" id="5592979at2759"/>
<accession>A0A9C7UUA9</accession>
<keyword evidence="4" id="KW-0175">Coiled coil</keyword>
<dbReference type="AlphaFoldDB" id="A0A9C7UUA9"/>
<comment type="similarity">
    <text evidence="2">Belongs to the SNF7 family.</text>
</comment>
<dbReference type="GO" id="GO:0006900">
    <property type="term" value="P:vesicle budding from membrane"/>
    <property type="evidence" value="ECO:0007669"/>
    <property type="project" value="TreeGrafter"/>
</dbReference>
<gene>
    <name evidence="6" type="ORF">GpartN1_g7474.t1</name>
</gene>
<dbReference type="PANTHER" id="PTHR22761:SF10">
    <property type="entry name" value="GH13992P"/>
    <property type="match status" value="1"/>
</dbReference>
<dbReference type="GO" id="GO:0005771">
    <property type="term" value="C:multivesicular body"/>
    <property type="evidence" value="ECO:0007669"/>
    <property type="project" value="TreeGrafter"/>
</dbReference>
<evidence type="ECO:0000313" key="6">
    <source>
        <dbReference type="EMBL" id="GJQ15683.1"/>
    </source>
</evidence>
<comment type="subcellular location">
    <subcellularLocation>
        <location evidence="1">Endosome</location>
    </subcellularLocation>
</comment>
<feature type="coiled-coil region" evidence="4">
    <location>
        <begin position="24"/>
        <end position="51"/>
    </location>
</feature>
<organism evidence="6 7">
    <name type="scientific">Galdieria partita</name>
    <dbReference type="NCBI Taxonomy" id="83374"/>
    <lineage>
        <taxon>Eukaryota</taxon>
        <taxon>Rhodophyta</taxon>
        <taxon>Bangiophyceae</taxon>
        <taxon>Galdieriales</taxon>
        <taxon>Galdieriaceae</taxon>
        <taxon>Galdieria</taxon>
    </lineage>
</organism>
<feature type="compositionally biased region" description="Basic and acidic residues" evidence="5">
    <location>
        <begin position="185"/>
        <end position="194"/>
    </location>
</feature>
<evidence type="ECO:0000256" key="1">
    <source>
        <dbReference type="ARBA" id="ARBA00004177"/>
    </source>
</evidence>
<dbReference type="InterPro" id="IPR005024">
    <property type="entry name" value="Snf7_fam"/>
</dbReference>
<feature type="region of interest" description="Disordered" evidence="5">
    <location>
        <begin position="185"/>
        <end position="241"/>
    </location>
</feature>
<dbReference type="Gene3D" id="6.10.250.1710">
    <property type="match status" value="1"/>
</dbReference>
<dbReference type="GO" id="GO:0000815">
    <property type="term" value="C:ESCRT III complex"/>
    <property type="evidence" value="ECO:0007669"/>
    <property type="project" value="TreeGrafter"/>
</dbReference>
<dbReference type="PANTHER" id="PTHR22761">
    <property type="entry name" value="CHARGED MULTIVESICULAR BODY PROTEIN"/>
    <property type="match status" value="1"/>
</dbReference>
<dbReference type="Pfam" id="PF03357">
    <property type="entry name" value="Snf7"/>
    <property type="match status" value="1"/>
</dbReference>
<evidence type="ECO:0000256" key="3">
    <source>
        <dbReference type="ARBA" id="ARBA00022753"/>
    </source>
</evidence>
<evidence type="ECO:0000256" key="2">
    <source>
        <dbReference type="ARBA" id="ARBA00006190"/>
    </source>
</evidence>
<dbReference type="EMBL" id="BQMJ01000073">
    <property type="protein sequence ID" value="GJQ15683.1"/>
    <property type="molecule type" value="Genomic_DNA"/>
</dbReference>
<dbReference type="GO" id="GO:0032511">
    <property type="term" value="P:late endosome to vacuole transport via multivesicular body sorting pathway"/>
    <property type="evidence" value="ECO:0007669"/>
    <property type="project" value="TreeGrafter"/>
</dbReference>
<feature type="compositionally biased region" description="Basic and acidic residues" evidence="5">
    <location>
        <begin position="230"/>
        <end position="241"/>
    </location>
</feature>
<reference evidence="6" key="1">
    <citation type="journal article" date="2022" name="Proc. Natl. Acad. Sci. U.S.A.">
        <title>Life cycle and functional genomics of the unicellular red alga Galdieria for elucidating algal and plant evolution and industrial use.</title>
        <authorList>
            <person name="Hirooka S."/>
            <person name="Itabashi T."/>
            <person name="Ichinose T.M."/>
            <person name="Onuma R."/>
            <person name="Fujiwara T."/>
            <person name="Yamashita S."/>
            <person name="Jong L.W."/>
            <person name="Tomita R."/>
            <person name="Iwane A.H."/>
            <person name="Miyagishima S.Y."/>
        </authorList>
    </citation>
    <scope>NUCLEOTIDE SEQUENCE</scope>
    <source>
        <strain evidence="6">NBRC 102759</strain>
    </source>
</reference>
<keyword evidence="3" id="KW-0967">Endosome</keyword>
<name>A0A9C7UUA9_9RHOD</name>
<dbReference type="Gene3D" id="1.10.287.1060">
    <property type="entry name" value="ESAT-6-like"/>
    <property type="match status" value="1"/>
</dbReference>
<protein>
    <recommendedName>
        <fullName evidence="8">SNF7 family protein</fullName>
    </recommendedName>
</protein>
<evidence type="ECO:0000256" key="5">
    <source>
        <dbReference type="SAM" id="MobiDB-lite"/>
    </source>
</evidence>